<dbReference type="PANTHER" id="PTHR12845:SF3">
    <property type="entry name" value="RHO GUANINE NUCLEOTIDE EXCHANGE FACTOR 16"/>
    <property type="match status" value="1"/>
</dbReference>
<evidence type="ECO:0000259" key="18">
    <source>
        <dbReference type="PROSITE" id="PS50010"/>
    </source>
</evidence>
<evidence type="ECO:0000256" key="2">
    <source>
        <dbReference type="ARBA" id="ARBA00022443"/>
    </source>
</evidence>
<feature type="domain" description="C2H2-type" evidence="19">
    <location>
        <begin position="202"/>
        <end position="235"/>
    </location>
</feature>
<evidence type="ECO:0000256" key="7">
    <source>
        <dbReference type="ARBA" id="ARBA00023015"/>
    </source>
</evidence>
<feature type="domain" description="C2H2-type" evidence="19">
    <location>
        <begin position="335"/>
        <end position="362"/>
    </location>
</feature>
<reference evidence="21" key="1">
    <citation type="submission" date="2022-03" db="EMBL/GenBank/DDBJ databases">
        <authorList>
            <person name="Alioto T."/>
            <person name="Alioto T."/>
            <person name="Gomez Garrido J."/>
        </authorList>
    </citation>
    <scope>NUCLEOTIDE SEQUENCE</scope>
</reference>
<evidence type="ECO:0000256" key="11">
    <source>
        <dbReference type="ARBA" id="ARBA00054832"/>
    </source>
</evidence>
<evidence type="ECO:0000256" key="14">
    <source>
        <dbReference type="PROSITE-ProRule" id="PRU00192"/>
    </source>
</evidence>
<keyword evidence="4" id="KW-0677">Repeat</keyword>
<dbReference type="InterPro" id="IPR036236">
    <property type="entry name" value="Znf_C2H2_sf"/>
</dbReference>
<dbReference type="InterPro" id="IPR001849">
    <property type="entry name" value="PH_domain"/>
</dbReference>
<dbReference type="Gene3D" id="2.170.270.10">
    <property type="entry name" value="SET domain"/>
    <property type="match status" value="1"/>
</dbReference>
<dbReference type="GO" id="GO:0045892">
    <property type="term" value="P:negative regulation of DNA-templated transcription"/>
    <property type="evidence" value="ECO:0007669"/>
    <property type="project" value="UniProtKB-ARBA"/>
</dbReference>
<dbReference type="InterPro" id="IPR000219">
    <property type="entry name" value="DH_dom"/>
</dbReference>
<feature type="compositionally biased region" description="Polar residues" evidence="15">
    <location>
        <begin position="774"/>
        <end position="784"/>
    </location>
</feature>
<dbReference type="SMART" id="SM00233">
    <property type="entry name" value="PH"/>
    <property type="match status" value="1"/>
</dbReference>
<feature type="region of interest" description="Disordered" evidence="15">
    <location>
        <begin position="996"/>
        <end position="1023"/>
    </location>
</feature>
<dbReference type="EMBL" id="OW240921">
    <property type="protein sequence ID" value="CAH2319656.1"/>
    <property type="molecule type" value="Genomic_DNA"/>
</dbReference>
<dbReference type="GO" id="GO:0005085">
    <property type="term" value="F:guanyl-nucleotide exchange factor activity"/>
    <property type="evidence" value="ECO:0007669"/>
    <property type="project" value="InterPro"/>
</dbReference>
<feature type="domain" description="C2H2-type" evidence="19">
    <location>
        <begin position="250"/>
        <end position="277"/>
    </location>
</feature>
<dbReference type="FunFam" id="3.30.160.60:FF:000112">
    <property type="entry name" value="Mds1 and evi1 complex locus protein"/>
    <property type="match status" value="1"/>
</dbReference>
<dbReference type="PROSITE" id="PS50003">
    <property type="entry name" value="PH_DOMAIN"/>
    <property type="match status" value="1"/>
</dbReference>
<dbReference type="InterPro" id="IPR035899">
    <property type="entry name" value="DBL_dom_sf"/>
</dbReference>
<feature type="domain" description="C2H2-type" evidence="19">
    <location>
        <begin position="363"/>
        <end position="390"/>
    </location>
</feature>
<dbReference type="SMART" id="SM00326">
    <property type="entry name" value="SH3"/>
    <property type="match status" value="1"/>
</dbReference>
<feature type="compositionally biased region" description="Basic and acidic residues" evidence="15">
    <location>
        <begin position="595"/>
        <end position="612"/>
    </location>
</feature>
<dbReference type="FunFam" id="3.30.160.60:FF:000929">
    <property type="entry name" value="Uncharacterized protein, isoform B"/>
    <property type="match status" value="1"/>
</dbReference>
<dbReference type="InterPro" id="IPR046341">
    <property type="entry name" value="SET_dom_sf"/>
</dbReference>
<dbReference type="SUPFAM" id="SSF50729">
    <property type="entry name" value="PH domain-like"/>
    <property type="match status" value="1"/>
</dbReference>
<comment type="subcellular location">
    <subcellularLocation>
        <location evidence="1">Nucleus</location>
    </subcellularLocation>
</comment>
<dbReference type="InterPro" id="IPR011993">
    <property type="entry name" value="PH-like_dom_sf"/>
</dbReference>
<comment type="subunit">
    <text evidence="12">Homooligomer. Interacts with ctbp.</text>
</comment>
<dbReference type="PROSITE" id="PS50280">
    <property type="entry name" value="SET"/>
    <property type="match status" value="1"/>
</dbReference>
<evidence type="ECO:0000256" key="9">
    <source>
        <dbReference type="ARBA" id="ARBA00023163"/>
    </source>
</evidence>
<feature type="compositionally biased region" description="Low complexity" evidence="15">
    <location>
        <begin position="574"/>
        <end position="589"/>
    </location>
</feature>
<dbReference type="InterPro" id="IPR047270">
    <property type="entry name" value="PH_ephexin"/>
</dbReference>
<dbReference type="InterPro" id="IPR001214">
    <property type="entry name" value="SET_dom"/>
</dbReference>
<dbReference type="InterPro" id="IPR035797">
    <property type="entry name" value="ARHGEF16/ARHGEF26_SH3"/>
</dbReference>
<keyword evidence="10" id="KW-0539">Nucleus</keyword>
<dbReference type="Pfam" id="PF00096">
    <property type="entry name" value="zf-C2H2"/>
    <property type="match status" value="9"/>
</dbReference>
<feature type="domain" description="SET" evidence="20">
    <location>
        <begin position="40"/>
        <end position="169"/>
    </location>
</feature>
<feature type="compositionally biased region" description="Pro residues" evidence="15">
    <location>
        <begin position="1"/>
        <end position="12"/>
    </location>
</feature>
<feature type="domain" description="C2H2-type" evidence="19">
    <location>
        <begin position="392"/>
        <end position="419"/>
    </location>
</feature>
<keyword evidence="9" id="KW-0804">Transcription</keyword>
<dbReference type="SMART" id="SM00355">
    <property type="entry name" value="ZnF_C2H2"/>
    <property type="match status" value="10"/>
</dbReference>
<feature type="domain" description="SH3" evidence="16">
    <location>
        <begin position="1715"/>
        <end position="1775"/>
    </location>
</feature>
<dbReference type="SUPFAM" id="SSF48065">
    <property type="entry name" value="DBL homology domain (DH-domain)"/>
    <property type="match status" value="1"/>
</dbReference>
<feature type="compositionally biased region" description="Acidic residues" evidence="15">
    <location>
        <begin position="1080"/>
        <end position="1095"/>
    </location>
</feature>
<dbReference type="FunFam" id="3.30.160.60:FF:000150">
    <property type="entry name" value="Mds1 and evi1 complex locus protein"/>
    <property type="match status" value="1"/>
</dbReference>
<evidence type="ECO:0000256" key="1">
    <source>
        <dbReference type="ARBA" id="ARBA00004123"/>
    </source>
</evidence>
<dbReference type="InterPro" id="IPR036028">
    <property type="entry name" value="SH3-like_dom_sf"/>
</dbReference>
<evidence type="ECO:0000259" key="20">
    <source>
        <dbReference type="PROSITE" id="PS50280"/>
    </source>
</evidence>
<evidence type="ECO:0000256" key="4">
    <source>
        <dbReference type="ARBA" id="ARBA00022737"/>
    </source>
</evidence>
<feature type="compositionally biased region" description="Polar residues" evidence="15">
    <location>
        <begin position="1001"/>
        <end position="1023"/>
    </location>
</feature>
<name>A0AAD1T8X2_PELCU</name>
<dbReference type="PANTHER" id="PTHR12845">
    <property type="entry name" value="GUANINE NUCLEOTIDE EXCHANGE FACTOR"/>
    <property type="match status" value="1"/>
</dbReference>
<feature type="compositionally biased region" description="Acidic residues" evidence="15">
    <location>
        <begin position="1115"/>
        <end position="1126"/>
    </location>
</feature>
<dbReference type="SUPFAM" id="SSF50044">
    <property type="entry name" value="SH3-domain"/>
    <property type="match status" value="1"/>
</dbReference>
<feature type="domain" description="DH" evidence="18">
    <location>
        <begin position="1422"/>
        <end position="1548"/>
    </location>
</feature>
<feature type="compositionally biased region" description="Low complexity" evidence="15">
    <location>
        <begin position="516"/>
        <end position="535"/>
    </location>
</feature>
<evidence type="ECO:0000259" key="17">
    <source>
        <dbReference type="PROSITE" id="PS50003"/>
    </source>
</evidence>
<evidence type="ECO:0000256" key="13">
    <source>
        <dbReference type="PROSITE-ProRule" id="PRU00042"/>
    </source>
</evidence>
<dbReference type="FunFam" id="3.30.160.60:FF:000126">
    <property type="entry name" value="Mds1 and evi1 complex locus protein"/>
    <property type="match status" value="1"/>
</dbReference>
<keyword evidence="3" id="KW-0479">Metal-binding</keyword>
<feature type="domain" description="C2H2-type" evidence="19">
    <location>
        <begin position="973"/>
        <end position="1000"/>
    </location>
</feature>
<dbReference type="FunFam" id="3.30.160.60:FF:000159">
    <property type="entry name" value="Mds1 and evi1 complex locus protein"/>
    <property type="match status" value="1"/>
</dbReference>
<evidence type="ECO:0000313" key="22">
    <source>
        <dbReference type="Proteomes" id="UP001295444"/>
    </source>
</evidence>
<proteinExistence type="predicted"/>
<dbReference type="CDD" id="cd11938">
    <property type="entry name" value="SH3_ARHGEF16_26"/>
    <property type="match status" value="1"/>
</dbReference>
<feature type="region of interest" description="Disordered" evidence="15">
    <location>
        <begin position="719"/>
        <end position="787"/>
    </location>
</feature>
<feature type="region of interest" description="Disordered" evidence="15">
    <location>
        <begin position="502"/>
        <end position="626"/>
    </location>
</feature>
<dbReference type="GO" id="GO:0008270">
    <property type="term" value="F:zinc ion binding"/>
    <property type="evidence" value="ECO:0007669"/>
    <property type="project" value="UniProtKB-KW"/>
</dbReference>
<dbReference type="PROSITE" id="PS50157">
    <property type="entry name" value="ZINC_FINGER_C2H2_2"/>
    <property type="match status" value="10"/>
</dbReference>
<comment type="function">
    <text evidence="11">Transcriptional repressor during pronephros development. Plays a role in regionalization of the pronephros; may promote formation of the distal tubule and duct over formation of the glomus and proximal tubule.</text>
</comment>
<evidence type="ECO:0000256" key="5">
    <source>
        <dbReference type="ARBA" id="ARBA00022771"/>
    </source>
</evidence>
<dbReference type="Gene3D" id="1.20.900.10">
    <property type="entry name" value="Dbl homology (DH) domain"/>
    <property type="match status" value="1"/>
</dbReference>
<dbReference type="InterPro" id="IPR047271">
    <property type="entry name" value="Ephexin-like"/>
</dbReference>
<evidence type="ECO:0000256" key="6">
    <source>
        <dbReference type="ARBA" id="ARBA00022833"/>
    </source>
</evidence>
<dbReference type="InterPro" id="IPR001452">
    <property type="entry name" value="SH3_domain"/>
</dbReference>
<keyword evidence="8" id="KW-0238">DNA-binding</keyword>
<dbReference type="Gene3D" id="2.30.30.40">
    <property type="entry name" value="SH3 Domains"/>
    <property type="match status" value="1"/>
</dbReference>
<feature type="compositionally biased region" description="Basic and acidic residues" evidence="15">
    <location>
        <begin position="540"/>
        <end position="562"/>
    </location>
</feature>
<dbReference type="Proteomes" id="UP001295444">
    <property type="component" value="Chromosome 10"/>
</dbReference>
<dbReference type="Gene3D" id="3.30.160.60">
    <property type="entry name" value="Classic Zinc Finger"/>
    <property type="match status" value="8"/>
</dbReference>
<dbReference type="Pfam" id="PF00621">
    <property type="entry name" value="RhoGEF"/>
    <property type="match status" value="1"/>
</dbReference>
<dbReference type="Pfam" id="PF00018">
    <property type="entry name" value="SH3_1"/>
    <property type="match status" value="1"/>
</dbReference>
<dbReference type="PROSITE" id="PS50002">
    <property type="entry name" value="SH3"/>
    <property type="match status" value="1"/>
</dbReference>
<evidence type="ECO:0000256" key="10">
    <source>
        <dbReference type="ARBA" id="ARBA00023242"/>
    </source>
</evidence>
<evidence type="ECO:0000259" key="16">
    <source>
        <dbReference type="PROSITE" id="PS50002"/>
    </source>
</evidence>
<dbReference type="SUPFAM" id="SSF57667">
    <property type="entry name" value="beta-beta-alpha zinc fingers"/>
    <property type="match status" value="5"/>
</dbReference>
<keyword evidence="22" id="KW-1185">Reference proteome</keyword>
<evidence type="ECO:0000256" key="12">
    <source>
        <dbReference type="ARBA" id="ARBA00064587"/>
    </source>
</evidence>
<feature type="region of interest" description="Disordered" evidence="15">
    <location>
        <begin position="1054"/>
        <end position="1129"/>
    </location>
</feature>
<keyword evidence="5 13" id="KW-0863">Zinc-finger</keyword>
<keyword evidence="7" id="KW-0805">Transcription regulation</keyword>
<gene>
    <name evidence="21" type="ORF">PECUL_23A013889</name>
</gene>
<dbReference type="PROSITE" id="PS00028">
    <property type="entry name" value="ZINC_FINGER_C2H2_1"/>
    <property type="match status" value="8"/>
</dbReference>
<evidence type="ECO:0000259" key="19">
    <source>
        <dbReference type="PROSITE" id="PS50157"/>
    </source>
</evidence>
<feature type="domain" description="C2H2-type" evidence="19">
    <location>
        <begin position="916"/>
        <end position="943"/>
    </location>
</feature>
<dbReference type="SMART" id="SM00325">
    <property type="entry name" value="RhoGEF"/>
    <property type="match status" value="1"/>
</dbReference>
<sequence>MSPIPVGPPSPFPTSEDFTPKEGSPYEAPVYIPDDIPIPPDFELRESSIPGAGLGIWAKKKIEMGERLGPYIMMQKTTIKESNLGWEQILPDTEVTSQDGCLRKISDEMGNEKLCVDSNQTGNGNWLKFIRMACSCDDQNLAICHLNDQYIINIMAKTKTGEESSMYSCWFLNVCVLLVHTVIQTNYPCCRTPPNLSKEHTFRCEDCDELFQSKLDLRRHQKYACNTVNHIYESLSEEIKQESFDNEQVHECKDCERLFPNKYSLEQHMIIHTEEREYKCDQCPKAFNWKSNLIRHQMSHDSGKRFECENCVKVFTDPSNLQRHIRSQHVGARAHACPDCGKTFATSSGLKQHKHIHSTVKPFICEVCHKSYTQFSNLCRHKRMHADCRTQIKCKDCGQMFSTTSSLNKHRRFCEGKNHYNPGGIFAPGLPLTPTSLMDKSKPSHNLNHSSLAFNDYFPSRGHPGSLPFSPAPPPFPTLAHGFPGLFPPSLYPRPPLLPPSPLLKSPMNHTREAKLPSPLGNPPLSLMSSLNNSNQQVSLEEKFESSLENSYMDKHKSRSSDLSDGSDFEDVNTTSGTDLDTSTGTGSDLDSDVDSERDKNKEKIKPVDNKQDIVSSSVSSSSNNNIGERPFFYSQHSFFPPPEEQLLPTMGAANDSIKAIASIAEKYFGPGFMGMQEKKMGSLPYHSMFPFQFLPNFPHSLYPAFTERTMNHNLLVKAEPKSPRDLQKVGSTSSESPFDLTTKPKEIKSALIPPKVLAPPTSGEEQPLDLSIGNRSRANQNGTRESRKNHIYGDRKLVASDMLAKIPQSPLPQQPPLHYAKPSPFFMDPIYSRVEKRKVTDSVGSMKEKYLRPSPLLFHPQMSAIETMTEKLESFANLKADTSNSLQPLPHHPFNFRSPPPTLSDSILRKGKERYTCRYCGKIFPRSANLTRHLRTHTGEQPYRCKYCDRSFSISSNLQRHVRNIHNKEKPFKCHLCNRCFGQQTNLDRHLKKHEHENVPVSQHSGLITNHHGTSVSSPNSENHALLDEKEDSYFSEIRNFIANSELNQSTSLGEKRTEIQDIDSSSKCCGLANQKPEEADEEDDDDLEEDYEDGSLTGKSQDETASPIMEAQEAYEEDEEDEEPTSLTMSFDHTRRCIEEEDAGLLDMEQIPNFVKGLDLRKTAEDAFEVKDVFNSTLDSETLKETLYRQAKNQAYAMMLSLSENAPLHTPSHNSLDAWETMLAKDAVVSAAAHSPTHEMIIDGKLYLHLKGDEVTLVEGQSRKTSVLRRSREMTTIYSLVSEIHIVDVSDYISLAGDKWEGLLYLLMASEHYVKREWDLIIQSWGWGKILVTGNGMSHIRRRVNEETDRYFVKGLTSRPYVLKMRIPYQHSLPYLVMAPMGILYRALNNLAQKPLNPTALEMIPGSEVFRKAVQVKCRFFDDLEKRHKDNAFIHDISDIVENHALNHFHPYVIYCSNEVYQQRTLQKLLVSNSLFKEALKHIELMPECGGLPVISFLILPMQRVTRLPLLMDTICQKTDSNSPEYEANTRALKAISKLVKQCNDGARKMERTEQMYTLQTQLEFGKIKPFPLISASRWLVKRGELVLAEESGIFRKGFGRPFYYLFLFNDVLIVTKKKSEESYVVTDYVKKDDFTVEKIENDPQLSPPGKTGTLGNRSPSGPYLFCVHMTKNCDGKPMQIILGADSLSDRARWITALELKHTTKDNNKANRQGLRQVEIRKAFYAKQADEVSLQQADVMLVLQEEDGWYQGERLRDGETGWFPQAIAKEITNQTVVQRNVRRMERLRIETDV</sequence>
<organism evidence="21 22">
    <name type="scientific">Pelobates cultripes</name>
    <name type="common">Western spadefoot toad</name>
    <dbReference type="NCBI Taxonomy" id="61616"/>
    <lineage>
        <taxon>Eukaryota</taxon>
        <taxon>Metazoa</taxon>
        <taxon>Chordata</taxon>
        <taxon>Craniata</taxon>
        <taxon>Vertebrata</taxon>
        <taxon>Euteleostomi</taxon>
        <taxon>Amphibia</taxon>
        <taxon>Batrachia</taxon>
        <taxon>Anura</taxon>
        <taxon>Pelobatoidea</taxon>
        <taxon>Pelobatidae</taxon>
        <taxon>Pelobates</taxon>
    </lineage>
</organism>
<feature type="compositionally biased region" description="Low complexity" evidence="15">
    <location>
        <begin position="615"/>
        <end position="626"/>
    </location>
</feature>
<protein>
    <submittedName>
        <fullName evidence="21">PR domain zinc finger 16 isoform X1</fullName>
    </submittedName>
</protein>
<dbReference type="GO" id="GO:0003677">
    <property type="term" value="F:DNA binding"/>
    <property type="evidence" value="ECO:0007669"/>
    <property type="project" value="UniProtKB-KW"/>
</dbReference>
<accession>A0AAD1T8X2</accession>
<evidence type="ECO:0000256" key="8">
    <source>
        <dbReference type="ARBA" id="ARBA00023125"/>
    </source>
</evidence>
<feature type="compositionally biased region" description="Basic and acidic residues" evidence="15">
    <location>
        <begin position="719"/>
        <end position="728"/>
    </location>
</feature>
<dbReference type="InterPro" id="IPR013087">
    <property type="entry name" value="Znf_C2H2_type"/>
</dbReference>
<keyword evidence="6" id="KW-0862">Zinc</keyword>
<feature type="domain" description="C2H2-type" evidence="19">
    <location>
        <begin position="278"/>
        <end position="305"/>
    </location>
</feature>
<feature type="domain" description="C2H2-type" evidence="19">
    <location>
        <begin position="306"/>
        <end position="334"/>
    </location>
</feature>
<evidence type="ECO:0000256" key="15">
    <source>
        <dbReference type="SAM" id="MobiDB-lite"/>
    </source>
</evidence>
<evidence type="ECO:0000313" key="21">
    <source>
        <dbReference type="EMBL" id="CAH2319656.1"/>
    </source>
</evidence>
<feature type="domain" description="PH" evidence="17">
    <location>
        <begin position="1581"/>
        <end position="1705"/>
    </location>
</feature>
<feature type="region of interest" description="Disordered" evidence="15">
    <location>
        <begin position="1"/>
        <end position="26"/>
    </location>
</feature>
<dbReference type="PROSITE" id="PS50010">
    <property type="entry name" value="DH_2"/>
    <property type="match status" value="1"/>
</dbReference>
<dbReference type="Pfam" id="PF21549">
    <property type="entry name" value="PRDM2_PR"/>
    <property type="match status" value="1"/>
</dbReference>
<dbReference type="CDD" id="cd01221">
    <property type="entry name" value="PH_ephexin"/>
    <property type="match status" value="1"/>
</dbReference>
<feature type="domain" description="C2H2-type" evidence="19">
    <location>
        <begin position="944"/>
        <end position="972"/>
    </location>
</feature>
<dbReference type="Gene3D" id="2.30.29.30">
    <property type="entry name" value="Pleckstrin-homology domain (PH domain)/Phosphotyrosine-binding domain (PTB)"/>
    <property type="match status" value="1"/>
</dbReference>
<dbReference type="GO" id="GO:0005634">
    <property type="term" value="C:nucleus"/>
    <property type="evidence" value="ECO:0007669"/>
    <property type="project" value="UniProtKB-SubCell"/>
</dbReference>
<keyword evidence="2 14" id="KW-0728">SH3 domain</keyword>
<dbReference type="FunFam" id="3.30.160.60:FF:000192">
    <property type="entry name" value="Mds1 and evi1 complex locus protein"/>
    <property type="match status" value="1"/>
</dbReference>
<evidence type="ECO:0000256" key="3">
    <source>
        <dbReference type="ARBA" id="ARBA00022723"/>
    </source>
</evidence>